<evidence type="ECO:0000256" key="2">
    <source>
        <dbReference type="ARBA" id="ARBA00023008"/>
    </source>
</evidence>
<evidence type="ECO:0000313" key="6">
    <source>
        <dbReference type="EMBL" id="ONM55611.1"/>
    </source>
</evidence>
<dbReference type="RefSeq" id="NP_001292738.1">
    <property type="nucleotide sequence ID" value="NM_001305809.1"/>
</dbReference>
<keyword evidence="2" id="KW-0186">Copper</keyword>
<name>A0A096QP96_MAIZE</name>
<keyword evidence="9" id="KW-1267">Proteomics identification</keyword>
<evidence type="ECO:0000259" key="5">
    <source>
        <dbReference type="PROSITE" id="PS51485"/>
    </source>
</evidence>
<evidence type="ECO:0000256" key="1">
    <source>
        <dbReference type="ARBA" id="ARBA00022723"/>
    </source>
</evidence>
<protein>
    <submittedName>
        <fullName evidence="6">Blue copper protein</fullName>
    </submittedName>
</protein>
<feature type="signal peptide" evidence="4">
    <location>
        <begin position="1"/>
        <end position="23"/>
    </location>
</feature>
<dbReference type="OMA" id="NTPGTHY"/>
<reference evidence="7" key="3">
    <citation type="submission" date="2021-05" db="UniProtKB">
        <authorList>
            <consortium name="EnsemblPlants"/>
        </authorList>
    </citation>
    <scope>IDENTIFICATION</scope>
    <source>
        <strain evidence="7">cv. B73</strain>
    </source>
</reference>
<dbReference type="FunCoup" id="A0A096QP96">
    <property type="interactions" value="1"/>
</dbReference>
<dbReference type="Pfam" id="PF02298">
    <property type="entry name" value="Cu_bind_like"/>
    <property type="match status" value="1"/>
</dbReference>
<dbReference type="PROSITE" id="PS51485">
    <property type="entry name" value="PHYTOCYANIN"/>
    <property type="match status" value="1"/>
</dbReference>
<evidence type="ECO:0000256" key="3">
    <source>
        <dbReference type="ARBA" id="ARBA00023180"/>
    </source>
</evidence>
<dbReference type="InterPro" id="IPR028871">
    <property type="entry name" value="BlueCu_1_BS"/>
</dbReference>
<organism evidence="6">
    <name type="scientific">Zea mays</name>
    <name type="common">Maize</name>
    <dbReference type="NCBI Taxonomy" id="4577"/>
    <lineage>
        <taxon>Eukaryota</taxon>
        <taxon>Viridiplantae</taxon>
        <taxon>Streptophyta</taxon>
        <taxon>Embryophyta</taxon>
        <taxon>Tracheophyta</taxon>
        <taxon>Spermatophyta</taxon>
        <taxon>Magnoliopsida</taxon>
        <taxon>Liliopsida</taxon>
        <taxon>Poales</taxon>
        <taxon>Poaceae</taxon>
        <taxon>PACMAD clade</taxon>
        <taxon>Panicoideae</taxon>
        <taxon>Andropogonodae</taxon>
        <taxon>Andropogoneae</taxon>
        <taxon>Tripsacinae</taxon>
        <taxon>Zea</taxon>
    </lineage>
</organism>
<feature type="chain" id="PRO_5010762782" evidence="4">
    <location>
        <begin position="24"/>
        <end position="158"/>
    </location>
</feature>
<dbReference type="ExpressionAtlas" id="A0A096QP96">
    <property type="expression patterns" value="baseline and differential"/>
</dbReference>
<proteinExistence type="evidence at protein level"/>
<dbReference type="EnsemblPlants" id="Zm00001eb315650_T001">
    <property type="protein sequence ID" value="Zm00001eb315650_P001"/>
    <property type="gene ID" value="Zm00001eb315650"/>
</dbReference>
<dbReference type="CDD" id="cd04216">
    <property type="entry name" value="Phytocyanin"/>
    <property type="match status" value="1"/>
</dbReference>
<keyword evidence="3" id="KW-0325">Glycoprotein</keyword>
<dbReference type="GO" id="GO:0005886">
    <property type="term" value="C:plasma membrane"/>
    <property type="evidence" value="ECO:0000318"/>
    <property type="project" value="GO_Central"/>
</dbReference>
<dbReference type="FunFam" id="2.60.40.420:FF:000003">
    <property type="entry name" value="Blue copper"/>
    <property type="match status" value="1"/>
</dbReference>
<keyword evidence="4" id="KW-0732">Signal</keyword>
<keyword evidence="1" id="KW-0479">Metal-binding</keyword>
<dbReference type="InterPro" id="IPR003245">
    <property type="entry name" value="Phytocyanin_dom"/>
</dbReference>
<dbReference type="SMR" id="A0A096QP96"/>
<sequence length="158" mass="15609">MANALPLIVALVAAAGCAALASATSYTVGDSQGWTTTGVDYSSWASRNTFVVGDTLVFNYVSKAHTVTEVSKAGYDACSGANALSDDDTGSTTITLQTPGTHYFICNVPGHCASGMKLAVAVSASPSGTAPSAGALQVPAMASVVAAAAGAAIKLALF</sequence>
<dbReference type="PaxDb" id="4577-GRMZM2G053779_P01"/>
<dbReference type="AlphaFoldDB" id="A0A096QP96"/>
<accession>A0A096QP96</accession>
<evidence type="ECO:0000313" key="7">
    <source>
        <dbReference type="EnsemblPlants" id="Zm00001eb315650_P001"/>
    </source>
</evidence>
<dbReference type="EMBL" id="CM007650">
    <property type="protein sequence ID" value="ONM55611.1"/>
    <property type="molecule type" value="Genomic_DNA"/>
</dbReference>
<dbReference type="IntAct" id="A0A096QP96">
    <property type="interactions" value="1"/>
</dbReference>
<dbReference type="GO" id="GO:0046872">
    <property type="term" value="F:metal ion binding"/>
    <property type="evidence" value="ECO:0007669"/>
    <property type="project" value="UniProtKB-KW"/>
</dbReference>
<dbReference type="eggNOG" id="ENOG502RZ8U">
    <property type="taxonomic scope" value="Eukaryota"/>
</dbReference>
<dbReference type="InterPro" id="IPR039391">
    <property type="entry name" value="Phytocyanin-like"/>
</dbReference>
<dbReference type="PANTHER" id="PTHR33021:SF439">
    <property type="entry name" value="OS09G0469300 PROTEIN"/>
    <property type="match status" value="1"/>
</dbReference>
<dbReference type="SUPFAM" id="SSF49503">
    <property type="entry name" value="Cupredoxins"/>
    <property type="match status" value="1"/>
</dbReference>
<gene>
    <name evidence="7" type="primary">LOC541713</name>
    <name evidence="6" type="ORF">ZEAMMB73_Zm00001d020794</name>
</gene>
<dbReference type="PROSITE" id="PS00196">
    <property type="entry name" value="COPPER_BLUE"/>
    <property type="match status" value="1"/>
</dbReference>
<keyword evidence="8" id="KW-1185">Reference proteome</keyword>
<feature type="domain" description="Phytocyanin" evidence="5">
    <location>
        <begin position="24"/>
        <end position="124"/>
    </location>
</feature>
<dbReference type="OrthoDB" id="206968at2759"/>
<reference evidence="7" key="2">
    <citation type="submission" date="2019-07" db="EMBL/GenBank/DDBJ databases">
        <authorList>
            <person name="Seetharam A."/>
            <person name="Woodhouse M."/>
            <person name="Cannon E."/>
        </authorList>
    </citation>
    <scope>NUCLEOTIDE SEQUENCE [LARGE SCALE GENOMIC DNA]</scope>
    <source>
        <strain evidence="7">cv. B73</strain>
    </source>
</reference>
<evidence type="ECO:0000313" key="8">
    <source>
        <dbReference type="Proteomes" id="UP000007305"/>
    </source>
</evidence>
<evidence type="ECO:0000256" key="4">
    <source>
        <dbReference type="SAM" id="SignalP"/>
    </source>
</evidence>
<dbReference type="PANTHER" id="PTHR33021">
    <property type="entry name" value="BLUE COPPER PROTEIN"/>
    <property type="match status" value="1"/>
</dbReference>
<dbReference type="KEGG" id="zma:541713"/>
<evidence type="ECO:0007829" key="9">
    <source>
        <dbReference type="PeptideAtlas" id="A0A096QP96"/>
    </source>
</evidence>
<dbReference type="HOGENOM" id="CLU_058719_3_2_1"/>
<dbReference type="InterPro" id="IPR008972">
    <property type="entry name" value="Cupredoxin"/>
</dbReference>
<reference evidence="6 8" key="1">
    <citation type="submission" date="2015-12" db="EMBL/GenBank/DDBJ databases">
        <title>Update maize B73 reference genome by single molecule sequencing technologies.</title>
        <authorList>
            <consortium name="Maize Genome Sequencing Project"/>
            <person name="Ware D."/>
        </authorList>
    </citation>
    <scope>NUCLEOTIDE SEQUENCE [LARGE SCALE GENOMIC DNA]</scope>
    <source>
        <strain evidence="8">cv. B73</strain>
        <tissue evidence="6">Seedling</tissue>
    </source>
</reference>
<dbReference type="GO" id="GO:0009055">
    <property type="term" value="F:electron transfer activity"/>
    <property type="evidence" value="ECO:0007669"/>
    <property type="project" value="InterPro"/>
</dbReference>
<dbReference type="Proteomes" id="UP000007305">
    <property type="component" value="Chromosome 7"/>
</dbReference>
<dbReference type="STRING" id="4577.A0A096QP96"/>
<dbReference type="Gramene" id="Zm00001eb315650_T001">
    <property type="protein sequence ID" value="Zm00001eb315650_P001"/>
    <property type="gene ID" value="Zm00001eb315650"/>
</dbReference>
<dbReference type="Gene3D" id="2.60.40.420">
    <property type="entry name" value="Cupredoxins - blue copper proteins"/>
    <property type="match status" value="1"/>
</dbReference>
<dbReference type="GeneID" id="541713"/>